<evidence type="ECO:0008006" key="3">
    <source>
        <dbReference type="Google" id="ProtNLM"/>
    </source>
</evidence>
<dbReference type="Proteomes" id="UP000024635">
    <property type="component" value="Unassembled WGS sequence"/>
</dbReference>
<sequence>MRTSVLVFYYNPVSLLRLAPSSDLNTCNTICDTIHVKSTTSERIAARNSKTVDAVKRIYFENGYISGNTTTWRPYSAPDGITLVLPYLNERLAQQTNAIVKKSQLPVRLIFEPLPTLKQIISSSRVYENRCDEEECRYCTYQKICHLRGTVYLIRCNGCGQRYVGERRRPLRKRLDEHRRAFNRPQAYPRNSLYRHRTTVHTRDSPPEFELIMMHRHLANPVHRKVMEA</sequence>
<dbReference type="OrthoDB" id="5866159at2759"/>
<name>A0A016TR08_9BILA</name>
<proteinExistence type="predicted"/>
<reference evidence="2" key="1">
    <citation type="journal article" date="2015" name="Nat. Genet.">
        <title>The genome and transcriptome of the zoonotic hookworm Ancylostoma ceylanicum identify infection-specific gene families.</title>
        <authorList>
            <person name="Schwarz E.M."/>
            <person name="Hu Y."/>
            <person name="Antoshechkin I."/>
            <person name="Miller M.M."/>
            <person name="Sternberg P.W."/>
            <person name="Aroian R.V."/>
        </authorList>
    </citation>
    <scope>NUCLEOTIDE SEQUENCE</scope>
    <source>
        <strain evidence="2">HY135</strain>
    </source>
</reference>
<accession>A0A016TR08</accession>
<dbReference type="EMBL" id="JARK01001419">
    <property type="protein sequence ID" value="EYC05205.1"/>
    <property type="molecule type" value="Genomic_DNA"/>
</dbReference>
<protein>
    <recommendedName>
        <fullName evidence="3">GIY-YIG domain-containing protein</fullName>
    </recommendedName>
</protein>
<organism evidence="1 2">
    <name type="scientific">Ancylostoma ceylanicum</name>
    <dbReference type="NCBI Taxonomy" id="53326"/>
    <lineage>
        <taxon>Eukaryota</taxon>
        <taxon>Metazoa</taxon>
        <taxon>Ecdysozoa</taxon>
        <taxon>Nematoda</taxon>
        <taxon>Chromadorea</taxon>
        <taxon>Rhabditida</taxon>
        <taxon>Rhabditina</taxon>
        <taxon>Rhabditomorpha</taxon>
        <taxon>Strongyloidea</taxon>
        <taxon>Ancylostomatidae</taxon>
        <taxon>Ancylostomatinae</taxon>
        <taxon>Ancylostoma</taxon>
    </lineage>
</organism>
<comment type="caution">
    <text evidence="1">The sequence shown here is derived from an EMBL/GenBank/DDBJ whole genome shotgun (WGS) entry which is preliminary data.</text>
</comment>
<evidence type="ECO:0000313" key="1">
    <source>
        <dbReference type="EMBL" id="EYC05205.1"/>
    </source>
</evidence>
<dbReference type="STRING" id="53326.A0A016TR08"/>
<evidence type="ECO:0000313" key="2">
    <source>
        <dbReference type="Proteomes" id="UP000024635"/>
    </source>
</evidence>
<keyword evidence="2" id="KW-1185">Reference proteome</keyword>
<gene>
    <name evidence="1" type="primary">Acey_s0083.g1649</name>
    <name evidence="1" type="ORF">Y032_0083g1649</name>
</gene>
<dbReference type="AlphaFoldDB" id="A0A016TR08"/>